<accession>A0A818USY2</accession>
<organism evidence="5 6">
    <name type="scientific">Rotaria sordida</name>
    <dbReference type="NCBI Taxonomy" id="392033"/>
    <lineage>
        <taxon>Eukaryota</taxon>
        <taxon>Metazoa</taxon>
        <taxon>Spiralia</taxon>
        <taxon>Gnathifera</taxon>
        <taxon>Rotifera</taxon>
        <taxon>Eurotatoria</taxon>
        <taxon>Bdelloidea</taxon>
        <taxon>Philodinida</taxon>
        <taxon>Philodinidae</taxon>
        <taxon>Rotaria</taxon>
    </lineage>
</organism>
<keyword evidence="1 4" id="KW-0812">Transmembrane</keyword>
<comment type="caution">
    <text evidence="5">The sequence shown here is derived from an EMBL/GenBank/DDBJ whole genome shotgun (WGS) entry which is preliminary data.</text>
</comment>
<gene>
    <name evidence="5" type="ORF">JBS370_LOCUS9196</name>
</gene>
<keyword evidence="2 4" id="KW-1133">Transmembrane helix</keyword>
<dbReference type="GO" id="GO:0016020">
    <property type="term" value="C:membrane"/>
    <property type="evidence" value="ECO:0007669"/>
    <property type="project" value="InterPro"/>
</dbReference>
<dbReference type="Gene3D" id="1.20.1560.10">
    <property type="entry name" value="ABC transporter type 1, transmembrane domain"/>
    <property type="match status" value="1"/>
</dbReference>
<evidence type="ECO:0000313" key="5">
    <source>
        <dbReference type="EMBL" id="CAF3696224.1"/>
    </source>
</evidence>
<dbReference type="GO" id="GO:0005524">
    <property type="term" value="F:ATP binding"/>
    <property type="evidence" value="ECO:0007669"/>
    <property type="project" value="InterPro"/>
</dbReference>
<evidence type="ECO:0000256" key="1">
    <source>
        <dbReference type="ARBA" id="ARBA00022692"/>
    </source>
</evidence>
<keyword evidence="3 4" id="KW-0472">Membrane</keyword>
<name>A0A818USY2_9BILA</name>
<evidence type="ECO:0000256" key="2">
    <source>
        <dbReference type="ARBA" id="ARBA00022989"/>
    </source>
</evidence>
<dbReference type="AlphaFoldDB" id="A0A818USY2"/>
<dbReference type="Proteomes" id="UP000663836">
    <property type="component" value="Unassembled WGS sequence"/>
</dbReference>
<proteinExistence type="predicted"/>
<feature type="transmembrane region" description="Helical" evidence="4">
    <location>
        <begin position="125"/>
        <end position="147"/>
    </location>
</feature>
<reference evidence="5" key="1">
    <citation type="submission" date="2021-02" db="EMBL/GenBank/DDBJ databases">
        <authorList>
            <person name="Nowell W R."/>
        </authorList>
    </citation>
    <scope>NUCLEOTIDE SEQUENCE</scope>
</reference>
<evidence type="ECO:0000313" key="6">
    <source>
        <dbReference type="Proteomes" id="UP000663836"/>
    </source>
</evidence>
<evidence type="ECO:0000256" key="4">
    <source>
        <dbReference type="SAM" id="Phobius"/>
    </source>
</evidence>
<dbReference type="EMBL" id="CAJOBD010000613">
    <property type="protein sequence ID" value="CAF3696224.1"/>
    <property type="molecule type" value="Genomic_DNA"/>
</dbReference>
<evidence type="ECO:0000256" key="3">
    <source>
        <dbReference type="ARBA" id="ARBA00023136"/>
    </source>
</evidence>
<protein>
    <submittedName>
        <fullName evidence="5">Uncharacterized protein</fullName>
    </submittedName>
</protein>
<dbReference type="InterPro" id="IPR036640">
    <property type="entry name" value="ABC1_TM_sf"/>
</dbReference>
<sequence length="192" mass="22105">MMIARQKLVTCGLKENIYQQIKSFCSRMFALKTSMDQYFEELLFYLCIPDFFSIRCDMKMRKMPDALKQLDQSSSSDLKVMSQEGEEKSKKTNFWQRFHIKKQHKTQIEVVTIQSLFRCATIPELFYIVLGTIASLAFGVCLPLALIPFGAMVDSFVDRATNLCSFNLTSLTQQYCPSNVTLTSINFYTIIS</sequence>